<dbReference type="InterPro" id="IPR003169">
    <property type="entry name" value="GYF"/>
</dbReference>
<comment type="caution">
    <text evidence="3">The sequence shown here is derived from an EMBL/GenBank/DDBJ whole genome shotgun (WGS) entry which is preliminary data.</text>
</comment>
<feature type="domain" description="GYF" evidence="2">
    <location>
        <begin position="542"/>
        <end position="593"/>
    </location>
</feature>
<feature type="region of interest" description="Disordered" evidence="1">
    <location>
        <begin position="1"/>
        <end position="235"/>
    </location>
</feature>
<dbReference type="EMBL" id="BAABME010001423">
    <property type="protein sequence ID" value="GAA0149544.1"/>
    <property type="molecule type" value="Genomic_DNA"/>
</dbReference>
<evidence type="ECO:0000259" key="2">
    <source>
        <dbReference type="PROSITE" id="PS50829"/>
    </source>
</evidence>
<reference evidence="3 4" key="1">
    <citation type="submission" date="2024-01" db="EMBL/GenBank/DDBJ databases">
        <title>The complete chloroplast genome sequence of Lithospermum erythrorhizon: insights into the phylogenetic relationship among Boraginaceae species and the maternal lineages of purple gromwells.</title>
        <authorList>
            <person name="Okada T."/>
            <person name="Watanabe K."/>
        </authorList>
    </citation>
    <scope>NUCLEOTIDE SEQUENCE [LARGE SCALE GENOMIC DNA]</scope>
</reference>
<feature type="compositionally biased region" description="Basic and acidic residues" evidence="1">
    <location>
        <begin position="154"/>
        <end position="195"/>
    </location>
</feature>
<dbReference type="PROSITE" id="PS50829">
    <property type="entry name" value="GYF"/>
    <property type="match status" value="1"/>
</dbReference>
<evidence type="ECO:0000256" key="1">
    <source>
        <dbReference type="SAM" id="MobiDB-lite"/>
    </source>
</evidence>
<dbReference type="SUPFAM" id="SSF55277">
    <property type="entry name" value="GYF domain"/>
    <property type="match status" value="1"/>
</dbReference>
<dbReference type="CDD" id="cd00072">
    <property type="entry name" value="GYF"/>
    <property type="match status" value="1"/>
</dbReference>
<evidence type="ECO:0000313" key="4">
    <source>
        <dbReference type="Proteomes" id="UP001454036"/>
    </source>
</evidence>
<dbReference type="PANTHER" id="PTHR46992:SF1">
    <property type="entry name" value="GYF DOMAIN-CONTAINING PROTEIN"/>
    <property type="match status" value="1"/>
</dbReference>
<proteinExistence type="predicted"/>
<accession>A0AAV3PD35</accession>
<dbReference type="Proteomes" id="UP001454036">
    <property type="component" value="Unassembled WGS sequence"/>
</dbReference>
<dbReference type="PANTHER" id="PTHR46992">
    <property type="entry name" value="GYF DOMAIN-CONTAINING PROTEIN"/>
    <property type="match status" value="1"/>
</dbReference>
<name>A0AAV3PD35_LITER</name>
<feature type="compositionally biased region" description="Polar residues" evidence="1">
    <location>
        <begin position="751"/>
        <end position="772"/>
    </location>
</feature>
<feature type="compositionally biased region" description="Basic and acidic residues" evidence="1">
    <location>
        <begin position="207"/>
        <end position="217"/>
    </location>
</feature>
<feature type="region of interest" description="Disordered" evidence="1">
    <location>
        <begin position="1453"/>
        <end position="1505"/>
    </location>
</feature>
<organism evidence="3 4">
    <name type="scientific">Lithospermum erythrorhizon</name>
    <name type="common">Purple gromwell</name>
    <name type="synonym">Lithospermum officinale var. erythrorhizon</name>
    <dbReference type="NCBI Taxonomy" id="34254"/>
    <lineage>
        <taxon>Eukaryota</taxon>
        <taxon>Viridiplantae</taxon>
        <taxon>Streptophyta</taxon>
        <taxon>Embryophyta</taxon>
        <taxon>Tracheophyta</taxon>
        <taxon>Spermatophyta</taxon>
        <taxon>Magnoliopsida</taxon>
        <taxon>eudicotyledons</taxon>
        <taxon>Gunneridae</taxon>
        <taxon>Pentapetalae</taxon>
        <taxon>asterids</taxon>
        <taxon>lamiids</taxon>
        <taxon>Boraginales</taxon>
        <taxon>Boraginaceae</taxon>
        <taxon>Boraginoideae</taxon>
        <taxon>Lithospermeae</taxon>
        <taxon>Lithospermum</taxon>
    </lineage>
</organism>
<feature type="region of interest" description="Disordered" evidence="1">
    <location>
        <begin position="751"/>
        <end position="774"/>
    </location>
</feature>
<dbReference type="SMART" id="SM00444">
    <property type="entry name" value="GYF"/>
    <property type="match status" value="1"/>
</dbReference>
<evidence type="ECO:0000313" key="3">
    <source>
        <dbReference type="EMBL" id="GAA0149544.1"/>
    </source>
</evidence>
<keyword evidence="4" id="KW-1185">Reference proteome</keyword>
<feature type="region of interest" description="Disordered" evidence="1">
    <location>
        <begin position="1218"/>
        <end position="1237"/>
    </location>
</feature>
<feature type="compositionally biased region" description="Polar residues" evidence="1">
    <location>
        <begin position="196"/>
        <end position="206"/>
    </location>
</feature>
<sequence length="1525" mass="169367">MSEPKIDLPNELLDSNKASDQSWTPKGNDEVKGFTGSLEESKDQVLSESSIPLSPQWLYAKPTDSKMENRAPSSLSLGGSGDSTQKEAWRSNAHEDKKDYRRFAPETDTGRRWREEERETGLLGRRDRRKEVRRVEIPSGRETIEGKSLSASERFQDSRSYGHEAKRDSKWSSRWGPDEKDARGEKKTDAEDTHSENQSFVISNRPTSDRDSESRDKWRPRHRMEGNAMGTGSYRAAPGFSLEKGRTEPPNLGFTVGRGRSNALIIRPSVGPIGASPCDKNEGVPGRPPHSSDSYCYPRGKLLDMYRQQNLNQSSGTMPEELEEAPQLVQATKLEPLAFVVPDVEEQALLNDIWKGKLTSSRELYNKSYKKGRLNDYATEVGDSDYANEKEIILPSDVTEENFTATPNTLTVEVGEDSIDVTVYNNGQKMSFDDEKVVHATNNGVVDGKVGFTSCEALFSKIKQDASHSLQVNSGTQFDALQLEAPETAITSQLLSDTRGSSTFDANNKFPNDSLFGIPSSETFNLQSKSNGDQLKEIPPEELSLYYRDPQGEIQGPFLGVDIISWFEQGFFGIDLPVRLADAAEGSYFLDLGDVMPHLKVVDSSASSTDFYSSFEHSAAMEMEGKVEAEHSCPLPVSDILSSAVSGGQNWNLSNFDQISSQHVPSKLSENQGSHMQLPLSLPPDFHDFIAQDEEIVFPGRPSSGSTSMGKNLRGQDGMLDALGHAGMPSQDNDKLHPLGLLMSELESTYPRDNQISTGPTNRGGQASNPVTGKSPFGVMADSVRAADTWPEPFRRNALSESNLFQEAVDSHHVPRGDVESSRFDYEEKLLSAQRQQEHLQQLGLLSHNHFNEPMMDRVASQNSLQHQLLAHQTGQDMEHILALQLQQQRQLQLQQQQQQQQQQFHQQQLLLKEQQQSQARQILLEHLLQNQMHDSSRAQSHIDAIRSNNLDQVLMKQQLLNDLQQNSHLPQRHADQSLEHFLQAKFGQAVHEGHQNDMLDRLARAKHGQMHPLEHQILQQEQLLGRQLPMGLRQRLELEEERRLGSGWPIEEPNQFLRNPAMAHRTTSSGFGPNDFFQKQQIPSPDERLLSHLERNLSSQDRIQRGLYDSGLLPFEQSLPSPGSAAGVNQEMINHLARARGLNFPEPSAQIHPSNQMGALPGVYSQHNNHQVASNQFRAPLSDAMDGSWHASNGKASNDWIESRIQHLQDIERQKRELEAKKNSEDPSLWMSAGSHDDSSKRLLMELLQQKSGSLVSNSDGPSGGWLPMDSESGLDIANNLPIRSNSGALFEEPQFSHMNETSQVLASDIREGKAEHIILAAPNRGGPVVNILSRQGSRSATVGSEKMGQSDTAAEDIVKEQLVLSMPSKRPENILLKRPPVPRASSSQEVLPDMISDSVLRGKNPMNVATSGGVKHVTAVAQGNQLPDDAASAKKDLRFRRTASCSDADVSETSFSDMLKSNTKKPTLQESHSSASSEALDAQQGTKSNKKKGKKGRQIDPALLGFKVTSNRIMMGEIQRADD</sequence>
<gene>
    <name evidence="3" type="ORF">LIER_08693</name>
</gene>
<dbReference type="InterPro" id="IPR035445">
    <property type="entry name" value="GYF-like_dom_sf"/>
</dbReference>
<protein>
    <recommendedName>
        <fullName evidence="2">GYF domain-containing protein</fullName>
    </recommendedName>
</protein>
<feature type="compositionally biased region" description="Polar residues" evidence="1">
    <location>
        <begin position="1453"/>
        <end position="1489"/>
    </location>
</feature>
<dbReference type="Pfam" id="PF02213">
    <property type="entry name" value="GYF"/>
    <property type="match status" value="1"/>
</dbReference>
<dbReference type="Gene3D" id="3.30.1490.40">
    <property type="match status" value="1"/>
</dbReference>
<feature type="compositionally biased region" description="Polar residues" evidence="1">
    <location>
        <begin position="16"/>
        <end position="25"/>
    </location>
</feature>
<feature type="compositionally biased region" description="Basic and acidic residues" evidence="1">
    <location>
        <begin position="84"/>
        <end position="120"/>
    </location>
</feature>